<reference evidence="2 3" key="1">
    <citation type="submission" date="2018-05" db="EMBL/GenBank/DDBJ databases">
        <title>Draft genome sequence of Scytalidium lignicola DSM 105466, a ubiquitous saprotrophic fungus.</title>
        <authorList>
            <person name="Buettner E."/>
            <person name="Gebauer A.M."/>
            <person name="Hofrichter M."/>
            <person name="Liers C."/>
            <person name="Kellner H."/>
        </authorList>
    </citation>
    <scope>NUCLEOTIDE SEQUENCE [LARGE SCALE GENOMIC DNA]</scope>
    <source>
        <strain evidence="2 3">DSM 105466</strain>
    </source>
</reference>
<keyword evidence="3" id="KW-1185">Reference proteome</keyword>
<gene>
    <name evidence="2" type="ORF">B7463_g4831</name>
</gene>
<feature type="non-terminal residue" evidence="2">
    <location>
        <position position="103"/>
    </location>
</feature>
<dbReference type="EMBL" id="NCSJ02000074">
    <property type="protein sequence ID" value="RFU31538.1"/>
    <property type="molecule type" value="Genomic_DNA"/>
</dbReference>
<evidence type="ECO:0000313" key="3">
    <source>
        <dbReference type="Proteomes" id="UP000258309"/>
    </source>
</evidence>
<accession>A0A3E2HDP9</accession>
<organism evidence="2 3">
    <name type="scientific">Scytalidium lignicola</name>
    <name type="common">Hyphomycete</name>
    <dbReference type="NCBI Taxonomy" id="5539"/>
    <lineage>
        <taxon>Eukaryota</taxon>
        <taxon>Fungi</taxon>
        <taxon>Dikarya</taxon>
        <taxon>Ascomycota</taxon>
        <taxon>Pezizomycotina</taxon>
        <taxon>Leotiomycetes</taxon>
        <taxon>Leotiomycetes incertae sedis</taxon>
        <taxon>Scytalidium</taxon>
    </lineage>
</organism>
<name>A0A3E2HDP9_SCYLI</name>
<feature type="region of interest" description="Disordered" evidence="1">
    <location>
        <begin position="83"/>
        <end position="103"/>
    </location>
</feature>
<comment type="caution">
    <text evidence="2">The sequence shown here is derived from an EMBL/GenBank/DDBJ whole genome shotgun (WGS) entry which is preliminary data.</text>
</comment>
<proteinExistence type="predicted"/>
<evidence type="ECO:0000256" key="1">
    <source>
        <dbReference type="SAM" id="MobiDB-lite"/>
    </source>
</evidence>
<protein>
    <submittedName>
        <fullName evidence="2">Uncharacterized protein</fullName>
    </submittedName>
</protein>
<feature type="non-terminal residue" evidence="2">
    <location>
        <position position="1"/>
    </location>
</feature>
<dbReference type="AlphaFoldDB" id="A0A3E2HDP9"/>
<sequence>MITAYTLNCQQPKVVNPGLDNGNVLYSVKPASQPEQAVVWSEPPTRNPEYSVITKISSLNPYLTAIDHGPTIALLNTVCRSDEEMEKERVEERKGKRRSSEKW</sequence>
<dbReference type="Proteomes" id="UP000258309">
    <property type="component" value="Unassembled WGS sequence"/>
</dbReference>
<evidence type="ECO:0000313" key="2">
    <source>
        <dbReference type="EMBL" id="RFU31538.1"/>
    </source>
</evidence>